<keyword evidence="4" id="KW-1185">Reference proteome</keyword>
<feature type="chain" id="PRO_5018726519" description="DUF5777 domain-containing protein" evidence="1">
    <location>
        <begin position="21"/>
        <end position="288"/>
    </location>
</feature>
<sequence length="288" mass="32628">MTKQKTLILLFLLSISYSFSQDDLLNELKNETKADSSYELPAFKAVQIGNLQSTKIAGKGDFFFIVAHRFSPFSSGLDNFFGLDDANTKIQFVYSFWDGIQFSLSRDSYEKTYSGSTKLSIKKQSSTFPLNIVGYISTDIETQSKTSDFPTLEFKDRVSITAQILASRRITKNLSLLIAPTFVRQNNLQQFIQTNDTNLNRFIVGVGGRLKISKRMSINADYGLNINRHEDSIYKDPFTIGFDIETGGHVFQLIFTNSRASNDSGFLTRTRGDWFNDVAFGFNIVRVF</sequence>
<feature type="domain" description="DUF5777" evidence="2">
    <location>
        <begin position="43"/>
        <end position="288"/>
    </location>
</feature>
<dbReference type="Pfam" id="PF19089">
    <property type="entry name" value="DUF5777"/>
    <property type="match status" value="1"/>
</dbReference>
<dbReference type="EMBL" id="CP032548">
    <property type="protein sequence ID" value="AZJ34087.1"/>
    <property type="molecule type" value="Genomic_DNA"/>
</dbReference>
<dbReference type="Proteomes" id="UP000274593">
    <property type="component" value="Chromosome"/>
</dbReference>
<accession>A0A3Q8RKM3</accession>
<dbReference type="InterPro" id="IPR045916">
    <property type="entry name" value="DUF5777"/>
</dbReference>
<evidence type="ECO:0000256" key="1">
    <source>
        <dbReference type="SAM" id="SignalP"/>
    </source>
</evidence>
<evidence type="ECO:0000259" key="2">
    <source>
        <dbReference type="Pfam" id="PF19089"/>
    </source>
</evidence>
<evidence type="ECO:0000313" key="4">
    <source>
        <dbReference type="Proteomes" id="UP000274593"/>
    </source>
</evidence>
<dbReference type="RefSeq" id="WP_125065947.1">
    <property type="nucleotide sequence ID" value="NZ_CP032548.1"/>
</dbReference>
<name>A0A3Q8RKM3_9FLAO</name>
<organism evidence="3 4">
    <name type="scientific">Tenacibaculum singaporense</name>
    <dbReference type="NCBI Taxonomy" id="2358479"/>
    <lineage>
        <taxon>Bacteria</taxon>
        <taxon>Pseudomonadati</taxon>
        <taxon>Bacteroidota</taxon>
        <taxon>Flavobacteriia</taxon>
        <taxon>Flavobacteriales</taxon>
        <taxon>Flavobacteriaceae</taxon>
        <taxon>Tenacibaculum</taxon>
    </lineage>
</organism>
<reference evidence="3 4" key="1">
    <citation type="submission" date="2018-09" db="EMBL/GenBank/DDBJ databases">
        <title>Insights into the microbiota of Asian seabass (Lates calcarifer) with tenacibaculosis symptoms and description of sp. nov. Tenacibaculum singaporense.</title>
        <authorList>
            <person name="Miyake S."/>
            <person name="Soh M."/>
            <person name="Azman M.N."/>
            <person name="Ngoh S.Y."/>
            <person name="Orban L."/>
        </authorList>
    </citation>
    <scope>NUCLEOTIDE SEQUENCE [LARGE SCALE GENOMIC DNA]</scope>
    <source>
        <strain evidence="3 4">DSM 106434</strain>
    </source>
</reference>
<feature type="signal peptide" evidence="1">
    <location>
        <begin position="1"/>
        <end position="20"/>
    </location>
</feature>
<evidence type="ECO:0000313" key="3">
    <source>
        <dbReference type="EMBL" id="AZJ34087.1"/>
    </source>
</evidence>
<gene>
    <name evidence="3" type="ORF">D6T69_00510</name>
</gene>
<proteinExistence type="predicted"/>
<dbReference type="KEGG" id="tsig:D6T69_00510"/>
<keyword evidence="1" id="KW-0732">Signal</keyword>
<protein>
    <recommendedName>
        <fullName evidence="2">DUF5777 domain-containing protein</fullName>
    </recommendedName>
</protein>
<dbReference type="AlphaFoldDB" id="A0A3Q8RKM3"/>